<dbReference type="Proteomes" id="UP000886998">
    <property type="component" value="Unassembled WGS sequence"/>
</dbReference>
<name>A0A8X6XG96_9ARAC</name>
<evidence type="ECO:0000256" key="8">
    <source>
        <dbReference type="ARBA" id="ARBA00023065"/>
    </source>
</evidence>
<evidence type="ECO:0000256" key="17">
    <source>
        <dbReference type="SAM" id="Phobius"/>
    </source>
</evidence>
<evidence type="ECO:0000256" key="1">
    <source>
        <dbReference type="ARBA" id="ARBA00009237"/>
    </source>
</evidence>
<keyword evidence="3" id="KW-1003">Cell membrane</keyword>
<feature type="transmembrane region" description="Helical" evidence="17">
    <location>
        <begin position="56"/>
        <end position="80"/>
    </location>
</feature>
<evidence type="ECO:0000256" key="16">
    <source>
        <dbReference type="ARBA" id="ARBA00034104"/>
    </source>
</evidence>
<comment type="similarity">
    <text evidence="1">Belongs to the ligand-gated ion channel (TC 1.A.9) family. Acetylcholine receptor (TC 1.A.9.1) subfamily.</text>
</comment>
<gene>
    <name evidence="19" type="primary">ARA1</name>
    <name evidence="19" type="ORF">TNIN_88191</name>
</gene>
<evidence type="ECO:0000256" key="15">
    <source>
        <dbReference type="ARBA" id="ARBA00023303"/>
    </source>
</evidence>
<comment type="subcellular location">
    <subcellularLocation>
        <location evidence="16">Postsynaptic cell membrane</location>
        <topology evidence="16">Multi-pass membrane protein</topology>
    </subcellularLocation>
</comment>
<sequence length="105" mass="12108">MNHVVFNNTLRKVVLEFITHSPIVKVFKLCEIVPLFGILEQVKEDWKYVAMVLDRLFLWIFSVAVLVGTCGIILHAPTLYDTREPIDMMMSEVAIATFHHHRGLT</sequence>
<evidence type="ECO:0000256" key="4">
    <source>
        <dbReference type="ARBA" id="ARBA00022692"/>
    </source>
</evidence>
<keyword evidence="15" id="KW-0407">Ion channel</keyword>
<evidence type="ECO:0000256" key="14">
    <source>
        <dbReference type="ARBA" id="ARBA00023286"/>
    </source>
</evidence>
<comment type="caution">
    <text evidence="19">The sequence shown here is derived from an EMBL/GenBank/DDBJ whole genome shotgun (WGS) entry which is preliminary data.</text>
</comment>
<evidence type="ECO:0000313" key="20">
    <source>
        <dbReference type="Proteomes" id="UP000886998"/>
    </source>
</evidence>
<evidence type="ECO:0000256" key="6">
    <source>
        <dbReference type="ARBA" id="ARBA00022989"/>
    </source>
</evidence>
<protein>
    <submittedName>
        <fullName evidence="19">Acetylcholine receptor subunit alpha-like</fullName>
    </submittedName>
</protein>
<keyword evidence="11 19" id="KW-0675">Receptor</keyword>
<dbReference type="GO" id="GO:0007271">
    <property type="term" value="P:synaptic transmission, cholinergic"/>
    <property type="evidence" value="ECO:0007669"/>
    <property type="project" value="UniProtKB-ARBA"/>
</dbReference>
<keyword evidence="14" id="KW-1071">Ligand-gated ion channel</keyword>
<keyword evidence="9 17" id="KW-0472">Membrane</keyword>
<dbReference type="Gene3D" id="1.20.58.390">
    <property type="entry name" value="Neurotransmitter-gated ion-channel transmembrane domain"/>
    <property type="match status" value="1"/>
</dbReference>
<feature type="domain" description="Neurotransmitter-gated ion-channel transmembrane" evidence="18">
    <location>
        <begin position="40"/>
        <end position="72"/>
    </location>
</feature>
<dbReference type="InterPro" id="IPR006029">
    <property type="entry name" value="Neurotrans-gated_channel_TM"/>
</dbReference>
<evidence type="ECO:0000259" key="18">
    <source>
        <dbReference type="Pfam" id="PF02932"/>
    </source>
</evidence>
<evidence type="ECO:0000256" key="3">
    <source>
        <dbReference type="ARBA" id="ARBA00022475"/>
    </source>
</evidence>
<dbReference type="SUPFAM" id="SSF90112">
    <property type="entry name" value="Neurotransmitter-gated ion-channel transmembrane pore"/>
    <property type="match status" value="1"/>
</dbReference>
<evidence type="ECO:0000256" key="13">
    <source>
        <dbReference type="ARBA" id="ARBA00023257"/>
    </source>
</evidence>
<evidence type="ECO:0000256" key="12">
    <source>
        <dbReference type="ARBA" id="ARBA00023180"/>
    </source>
</evidence>
<keyword evidence="8" id="KW-0406">Ion transport</keyword>
<dbReference type="OrthoDB" id="5975154at2759"/>
<evidence type="ECO:0000256" key="9">
    <source>
        <dbReference type="ARBA" id="ARBA00023136"/>
    </source>
</evidence>
<dbReference type="AlphaFoldDB" id="A0A8X6XG96"/>
<keyword evidence="10" id="KW-1015">Disulfide bond</keyword>
<accession>A0A8X6XG96</accession>
<reference evidence="19" key="1">
    <citation type="submission" date="2020-08" db="EMBL/GenBank/DDBJ databases">
        <title>Multicomponent nature underlies the extraordinary mechanical properties of spider dragline silk.</title>
        <authorList>
            <person name="Kono N."/>
            <person name="Nakamura H."/>
            <person name="Mori M."/>
            <person name="Yoshida Y."/>
            <person name="Ohtoshi R."/>
            <person name="Malay A.D."/>
            <person name="Moran D.A.P."/>
            <person name="Tomita M."/>
            <person name="Numata K."/>
            <person name="Arakawa K."/>
        </authorList>
    </citation>
    <scope>NUCLEOTIDE SEQUENCE</scope>
</reference>
<evidence type="ECO:0000313" key="19">
    <source>
        <dbReference type="EMBL" id="GFY53287.1"/>
    </source>
</evidence>
<dbReference type="InterPro" id="IPR038050">
    <property type="entry name" value="Neuro_actylchol_rec"/>
</dbReference>
<keyword evidence="6 17" id="KW-1133">Transmembrane helix</keyword>
<evidence type="ECO:0000256" key="10">
    <source>
        <dbReference type="ARBA" id="ARBA00023157"/>
    </source>
</evidence>
<keyword evidence="2" id="KW-0813">Transport</keyword>
<keyword evidence="7" id="KW-0770">Synapse</keyword>
<proteinExistence type="inferred from homology"/>
<keyword evidence="4 17" id="KW-0812">Transmembrane</keyword>
<keyword evidence="12" id="KW-0325">Glycoprotein</keyword>
<organism evidence="19 20">
    <name type="scientific">Trichonephila inaurata madagascariensis</name>
    <dbReference type="NCBI Taxonomy" id="2747483"/>
    <lineage>
        <taxon>Eukaryota</taxon>
        <taxon>Metazoa</taxon>
        <taxon>Ecdysozoa</taxon>
        <taxon>Arthropoda</taxon>
        <taxon>Chelicerata</taxon>
        <taxon>Arachnida</taxon>
        <taxon>Araneae</taxon>
        <taxon>Araneomorphae</taxon>
        <taxon>Entelegynae</taxon>
        <taxon>Araneoidea</taxon>
        <taxon>Nephilidae</taxon>
        <taxon>Trichonephila</taxon>
        <taxon>Trichonephila inaurata</taxon>
    </lineage>
</organism>
<dbReference type="EMBL" id="BMAV01009196">
    <property type="protein sequence ID" value="GFY53287.1"/>
    <property type="molecule type" value="Genomic_DNA"/>
</dbReference>
<dbReference type="Pfam" id="PF02932">
    <property type="entry name" value="Neur_chan_memb"/>
    <property type="match status" value="1"/>
</dbReference>
<evidence type="ECO:0000256" key="7">
    <source>
        <dbReference type="ARBA" id="ARBA00023018"/>
    </source>
</evidence>
<dbReference type="FunFam" id="1.20.58.390:FF:000022">
    <property type="entry name" value="Nicotinic acetylcholine receptor subunit alpha4"/>
    <property type="match status" value="1"/>
</dbReference>
<dbReference type="GO" id="GO:0045211">
    <property type="term" value="C:postsynaptic membrane"/>
    <property type="evidence" value="ECO:0007669"/>
    <property type="project" value="UniProtKB-SubCell"/>
</dbReference>
<dbReference type="InterPro" id="IPR036719">
    <property type="entry name" value="Neuro-gated_channel_TM_sf"/>
</dbReference>
<keyword evidence="20" id="KW-1185">Reference proteome</keyword>
<evidence type="ECO:0000256" key="11">
    <source>
        <dbReference type="ARBA" id="ARBA00023170"/>
    </source>
</evidence>
<keyword evidence="13" id="KW-0628">Postsynaptic cell membrane</keyword>
<dbReference type="GO" id="GO:0098655">
    <property type="term" value="P:monoatomic cation transmembrane transport"/>
    <property type="evidence" value="ECO:0007669"/>
    <property type="project" value="UniProtKB-ARBA"/>
</dbReference>
<evidence type="ECO:0000256" key="2">
    <source>
        <dbReference type="ARBA" id="ARBA00022448"/>
    </source>
</evidence>
<evidence type="ECO:0000256" key="5">
    <source>
        <dbReference type="ARBA" id="ARBA00022729"/>
    </source>
</evidence>
<keyword evidence="5" id="KW-0732">Signal</keyword>